<name>A0ABQ5KG35_9EUKA</name>
<organism evidence="2 3">
    <name type="scientific">Aduncisulcus paluster</name>
    <dbReference type="NCBI Taxonomy" id="2918883"/>
    <lineage>
        <taxon>Eukaryota</taxon>
        <taxon>Metamonada</taxon>
        <taxon>Carpediemonas-like organisms</taxon>
        <taxon>Aduncisulcus</taxon>
    </lineage>
</organism>
<dbReference type="Proteomes" id="UP001057375">
    <property type="component" value="Unassembled WGS sequence"/>
</dbReference>
<protein>
    <submittedName>
        <fullName evidence="2">Uncharacterized protein</fullName>
    </submittedName>
</protein>
<accession>A0ABQ5KG35</accession>
<keyword evidence="3" id="KW-1185">Reference proteome</keyword>
<gene>
    <name evidence="2" type="ORF">ADUPG1_005913</name>
</gene>
<evidence type="ECO:0000313" key="3">
    <source>
        <dbReference type="Proteomes" id="UP001057375"/>
    </source>
</evidence>
<evidence type="ECO:0000313" key="2">
    <source>
        <dbReference type="EMBL" id="GKT31489.1"/>
    </source>
</evidence>
<comment type="caution">
    <text evidence="2">The sequence shown here is derived from an EMBL/GenBank/DDBJ whole genome shotgun (WGS) entry which is preliminary data.</text>
</comment>
<evidence type="ECO:0000256" key="1">
    <source>
        <dbReference type="SAM" id="MobiDB-lite"/>
    </source>
</evidence>
<feature type="non-terminal residue" evidence="2">
    <location>
        <position position="1"/>
    </location>
</feature>
<reference evidence="2" key="1">
    <citation type="submission" date="2022-03" db="EMBL/GenBank/DDBJ databases">
        <title>Draft genome sequence of Aduncisulcus paluster, a free-living microaerophilic Fornicata.</title>
        <authorList>
            <person name="Yuyama I."/>
            <person name="Kume K."/>
            <person name="Tamura T."/>
            <person name="Inagaki Y."/>
            <person name="Hashimoto T."/>
        </authorList>
    </citation>
    <scope>NUCLEOTIDE SEQUENCE</scope>
    <source>
        <strain evidence="2">NY0171</strain>
    </source>
</reference>
<dbReference type="EMBL" id="BQXS01009686">
    <property type="protein sequence ID" value="GKT31489.1"/>
    <property type="molecule type" value="Genomic_DNA"/>
</dbReference>
<feature type="region of interest" description="Disordered" evidence="1">
    <location>
        <begin position="24"/>
        <end position="47"/>
    </location>
</feature>
<proteinExistence type="predicted"/>
<sequence length="488" mass="56085">FNGHNACHVIPHDKLQYLTIVEQTGKEEEEDSSEEMQTKRTYKRRHSSISISDTPNYLAGSDIDDDVYFEPGKIRDIPRTVRNVESRDDYDDTDVLAYSSCYDPLTPENPHDELCRVIQSAGISKTAYDKLRAVLIKKYHLPASTPDSKELNEARERSFPVLPMVRKDYHYFPISSYVRYLFPKVQSLSSTCKYTRGKDIYERFFRVSRSTDKIVGVVLSMAFRQLPYLDEREIDCREKREVERNKVFASMEIRKLAACSLRFMWCRDEIRSQIGFTCEALDDCHVPETHPIRGILSVENVIKTEQQLLPLIPITFHDFHYFPVSAYIKAIFNSKQHNLNCGIKGCSSHYPSHHSITMITGESRPISDEERSYDQHMRDFGIIDTQGSSPNGVKDLPFLPKPDGLSTFNLFCHQPKDILHTAHLRQGERVVILLEKLLGDKSLCDLGKQIHSLKPIVTMKDVRICCNSFIGDIVLGLVRAQIIRENSA</sequence>